<feature type="compositionally biased region" description="Basic and acidic residues" evidence="1">
    <location>
        <begin position="86"/>
        <end position="97"/>
    </location>
</feature>
<proteinExistence type="predicted"/>
<dbReference type="EMBL" id="CAMAPE010000051">
    <property type="protein sequence ID" value="CAH9108383.1"/>
    <property type="molecule type" value="Genomic_DNA"/>
</dbReference>
<organism evidence="2 3">
    <name type="scientific">Cuscuta europaea</name>
    <name type="common">European dodder</name>
    <dbReference type="NCBI Taxonomy" id="41803"/>
    <lineage>
        <taxon>Eukaryota</taxon>
        <taxon>Viridiplantae</taxon>
        <taxon>Streptophyta</taxon>
        <taxon>Embryophyta</taxon>
        <taxon>Tracheophyta</taxon>
        <taxon>Spermatophyta</taxon>
        <taxon>Magnoliopsida</taxon>
        <taxon>eudicotyledons</taxon>
        <taxon>Gunneridae</taxon>
        <taxon>Pentapetalae</taxon>
        <taxon>asterids</taxon>
        <taxon>lamiids</taxon>
        <taxon>Solanales</taxon>
        <taxon>Convolvulaceae</taxon>
        <taxon>Cuscuteae</taxon>
        <taxon>Cuscuta</taxon>
        <taxon>Cuscuta subgen. Cuscuta</taxon>
    </lineage>
</organism>
<feature type="compositionally biased region" description="Polar residues" evidence="1">
    <location>
        <begin position="76"/>
        <end position="85"/>
    </location>
</feature>
<feature type="region of interest" description="Disordered" evidence="1">
    <location>
        <begin position="75"/>
        <end position="97"/>
    </location>
</feature>
<name>A0A9P1EJG1_CUSEU</name>
<evidence type="ECO:0000313" key="3">
    <source>
        <dbReference type="Proteomes" id="UP001152484"/>
    </source>
</evidence>
<dbReference type="Proteomes" id="UP001152484">
    <property type="component" value="Unassembled WGS sequence"/>
</dbReference>
<gene>
    <name evidence="2" type="ORF">CEURO_LOCUS18088</name>
</gene>
<accession>A0A9P1EJG1</accession>
<comment type="caution">
    <text evidence="2">The sequence shown here is derived from an EMBL/GenBank/DDBJ whole genome shotgun (WGS) entry which is preliminary data.</text>
</comment>
<sequence>MEQTGKPTDKLSVYLEMRVNKDGTTKDHQTLEQIKAFDERLDELNEDECDCVEKRNEIFDEIMRPENHGCCCTMGTGPTKSQINSKMREDESLGNKEQLKKELMEEVKNHYEPL</sequence>
<evidence type="ECO:0000313" key="2">
    <source>
        <dbReference type="EMBL" id="CAH9108383.1"/>
    </source>
</evidence>
<keyword evidence="3" id="KW-1185">Reference proteome</keyword>
<evidence type="ECO:0000256" key="1">
    <source>
        <dbReference type="SAM" id="MobiDB-lite"/>
    </source>
</evidence>
<reference evidence="2" key="1">
    <citation type="submission" date="2022-07" db="EMBL/GenBank/DDBJ databases">
        <authorList>
            <person name="Macas J."/>
            <person name="Novak P."/>
            <person name="Neumann P."/>
        </authorList>
    </citation>
    <scope>NUCLEOTIDE SEQUENCE</scope>
</reference>
<dbReference type="AlphaFoldDB" id="A0A9P1EJG1"/>
<protein>
    <submittedName>
        <fullName evidence="2">Uncharacterized protein</fullName>
    </submittedName>
</protein>